<feature type="region of interest" description="Disordered" evidence="1">
    <location>
        <begin position="112"/>
        <end position="162"/>
    </location>
</feature>
<evidence type="ECO:0000256" key="1">
    <source>
        <dbReference type="SAM" id="MobiDB-lite"/>
    </source>
</evidence>
<keyword evidence="3" id="KW-1185">Reference proteome</keyword>
<dbReference type="Proteomes" id="UP000613580">
    <property type="component" value="Unassembled WGS sequence"/>
</dbReference>
<evidence type="ECO:0000313" key="3">
    <source>
        <dbReference type="Proteomes" id="UP000613580"/>
    </source>
</evidence>
<organism evidence="2 3">
    <name type="scientific">Mycena chlorophos</name>
    <name type="common">Agaric fungus</name>
    <name type="synonym">Agaricus chlorophos</name>
    <dbReference type="NCBI Taxonomy" id="658473"/>
    <lineage>
        <taxon>Eukaryota</taxon>
        <taxon>Fungi</taxon>
        <taxon>Dikarya</taxon>
        <taxon>Basidiomycota</taxon>
        <taxon>Agaricomycotina</taxon>
        <taxon>Agaricomycetes</taxon>
        <taxon>Agaricomycetidae</taxon>
        <taxon>Agaricales</taxon>
        <taxon>Marasmiineae</taxon>
        <taxon>Mycenaceae</taxon>
        <taxon>Mycena</taxon>
    </lineage>
</organism>
<comment type="caution">
    <text evidence="2">The sequence shown here is derived from an EMBL/GenBank/DDBJ whole genome shotgun (WGS) entry which is preliminary data.</text>
</comment>
<feature type="compositionally biased region" description="Low complexity" evidence="1">
    <location>
        <begin position="143"/>
        <end position="157"/>
    </location>
</feature>
<sequence length="206" mass="22214">MALLPPTLPLKDDIRPPTNLTMNLRELAATRIHHAEGLNLATPTLMVTDEDGRGIDSDARNNVLPQDTYLSAVAAQKSHGKLHVNTSAAPQQPNTLLPQDKSFLSPILHKNHALGDDQGQTFRQHPSPGYLTIPSPVYSQYNPSSPGSPMSNSSCPSPQTPQGALDLELSIQWWDSPSNSDGNWLGNDLTATETDNGLDALLQVTP</sequence>
<protein>
    <submittedName>
        <fullName evidence="2">Uncharacterized protein</fullName>
    </submittedName>
</protein>
<dbReference type="EMBL" id="JACAZE010000014">
    <property type="protein sequence ID" value="KAF7299944.1"/>
    <property type="molecule type" value="Genomic_DNA"/>
</dbReference>
<name>A0A8H6SIF1_MYCCL</name>
<gene>
    <name evidence="2" type="ORF">HMN09_01002100</name>
</gene>
<accession>A0A8H6SIF1</accession>
<reference evidence="2" key="1">
    <citation type="submission" date="2020-05" db="EMBL/GenBank/DDBJ databases">
        <title>Mycena genomes resolve the evolution of fungal bioluminescence.</title>
        <authorList>
            <person name="Tsai I.J."/>
        </authorList>
    </citation>
    <scope>NUCLEOTIDE SEQUENCE</scope>
    <source>
        <strain evidence="2">110903Hualien_Pintung</strain>
    </source>
</reference>
<dbReference type="AlphaFoldDB" id="A0A8H6SIF1"/>
<evidence type="ECO:0000313" key="2">
    <source>
        <dbReference type="EMBL" id="KAF7299944.1"/>
    </source>
</evidence>
<proteinExistence type="predicted"/>